<dbReference type="RefSeq" id="XP_052130574.1">
    <property type="nucleotide sequence ID" value="XM_052274614.1"/>
</dbReference>
<gene>
    <name evidence="2" type="primary">LOC127751298</name>
</gene>
<dbReference type="GeneID" id="127751298"/>
<keyword evidence="1" id="KW-1185">Reference proteome</keyword>
<evidence type="ECO:0000313" key="1">
    <source>
        <dbReference type="Proteomes" id="UP000504606"/>
    </source>
</evidence>
<dbReference type="Proteomes" id="UP000504606">
    <property type="component" value="Unplaced"/>
</dbReference>
<proteinExistence type="predicted"/>
<evidence type="ECO:0000313" key="2">
    <source>
        <dbReference type="RefSeq" id="XP_052130574.1"/>
    </source>
</evidence>
<reference evidence="2" key="1">
    <citation type="submission" date="2025-08" db="UniProtKB">
        <authorList>
            <consortium name="RefSeq"/>
        </authorList>
    </citation>
    <scope>IDENTIFICATION</scope>
    <source>
        <tissue evidence="2">Whole organism</tissue>
    </source>
</reference>
<name>A0A9C6XTD5_FRAOC</name>
<accession>A0A9C6XTD5</accession>
<dbReference type="KEGG" id="foc:127751298"/>
<organism evidence="1 2">
    <name type="scientific">Frankliniella occidentalis</name>
    <name type="common">Western flower thrips</name>
    <name type="synonym">Euthrips occidentalis</name>
    <dbReference type="NCBI Taxonomy" id="133901"/>
    <lineage>
        <taxon>Eukaryota</taxon>
        <taxon>Metazoa</taxon>
        <taxon>Ecdysozoa</taxon>
        <taxon>Arthropoda</taxon>
        <taxon>Hexapoda</taxon>
        <taxon>Insecta</taxon>
        <taxon>Pterygota</taxon>
        <taxon>Neoptera</taxon>
        <taxon>Paraneoptera</taxon>
        <taxon>Thysanoptera</taxon>
        <taxon>Terebrantia</taxon>
        <taxon>Thripoidea</taxon>
        <taxon>Thripidae</taxon>
        <taxon>Frankliniella</taxon>
    </lineage>
</organism>
<sequence>MDLNRLILNLEKTKYLFFHTRNYKVSSTNVVKCNNISIERCSEALFLGLYLESNLSWRCQIDHIKSKILPVVGVLSRLRHTGLNPTILKNIYFALIHSNITYLISVWGQCTKEKLQELEVIQRRALKLIFNMPYLEHTKTVYKSANILPVSVQVKFSSVIYIHKLNLNLINSDIPIIKNSQIHNYSTRSSNKIHTSTVHTTKHGLNASFNAAIKLYNELPSLFTNMSFNQFKKNVKSWYLQNYLNGTA</sequence>
<dbReference type="AlphaFoldDB" id="A0A9C6XTD5"/>
<protein>
    <submittedName>
        <fullName evidence="2">Uncharacterized protein LOC127751298</fullName>
    </submittedName>
</protein>
<dbReference type="OrthoDB" id="410381at2759"/>